<evidence type="ECO:0000313" key="5">
    <source>
        <dbReference type="Proteomes" id="UP001524586"/>
    </source>
</evidence>
<comment type="caution">
    <text evidence="4">The sequence shown here is derived from an EMBL/GenBank/DDBJ whole genome shotgun (WGS) entry which is preliminary data.</text>
</comment>
<dbReference type="Pfam" id="PF04333">
    <property type="entry name" value="MlaA"/>
    <property type="match status" value="1"/>
</dbReference>
<keyword evidence="2 3" id="KW-0732">Signal</keyword>
<evidence type="ECO:0000256" key="3">
    <source>
        <dbReference type="SAM" id="SignalP"/>
    </source>
</evidence>
<comment type="similarity">
    <text evidence="1">Belongs to the MlaA family.</text>
</comment>
<keyword evidence="4" id="KW-0449">Lipoprotein</keyword>
<dbReference type="PANTHER" id="PTHR30035:SF3">
    <property type="entry name" value="INTERMEMBRANE PHOSPHOLIPID TRANSPORT SYSTEM LIPOPROTEIN MLAA"/>
    <property type="match status" value="1"/>
</dbReference>
<dbReference type="EMBL" id="JANIBK010000005">
    <property type="protein sequence ID" value="MCQ8127223.1"/>
    <property type="molecule type" value="Genomic_DNA"/>
</dbReference>
<feature type="chain" id="PRO_5046153409" evidence="3">
    <location>
        <begin position="28"/>
        <end position="258"/>
    </location>
</feature>
<dbReference type="Proteomes" id="UP001524586">
    <property type="component" value="Unassembled WGS sequence"/>
</dbReference>
<accession>A0ABT1U080</accession>
<proteinExistence type="inferred from homology"/>
<dbReference type="InterPro" id="IPR007428">
    <property type="entry name" value="MlaA"/>
</dbReference>
<evidence type="ECO:0000313" key="4">
    <source>
        <dbReference type="EMBL" id="MCQ8127223.1"/>
    </source>
</evidence>
<protein>
    <submittedName>
        <fullName evidence="4">VacJ family lipoprotein</fullName>
    </submittedName>
</protein>
<dbReference type="PROSITE" id="PS51257">
    <property type="entry name" value="PROKAR_LIPOPROTEIN"/>
    <property type="match status" value="1"/>
</dbReference>
<reference evidence="4 5" key="1">
    <citation type="submission" date="2022-07" db="EMBL/GenBank/DDBJ databases">
        <title>Methylomonas rivi sp. nov., Methylomonas rosea sp. nov., Methylomonas aureus sp. nov. and Methylomonas subterranea sp. nov., four novel methanotrophs isolated from a freshwater creek and the deep terrestrial subsurface.</title>
        <authorList>
            <person name="Abin C."/>
            <person name="Sankaranarayanan K."/>
            <person name="Garner C."/>
            <person name="Sindelar R."/>
            <person name="Kotary K."/>
            <person name="Garner R."/>
            <person name="Barclay S."/>
            <person name="Lawson P."/>
            <person name="Krumholz L."/>
        </authorList>
    </citation>
    <scope>NUCLEOTIDE SEQUENCE [LARGE SCALE GENOMIC DNA]</scope>
    <source>
        <strain evidence="4 5">WSC-6</strain>
    </source>
</reference>
<name>A0ABT1U080_9GAMM</name>
<feature type="signal peptide" evidence="3">
    <location>
        <begin position="1"/>
        <end position="27"/>
    </location>
</feature>
<gene>
    <name evidence="4" type="ORF">NP596_02035</name>
</gene>
<keyword evidence="5" id="KW-1185">Reference proteome</keyword>
<evidence type="ECO:0000256" key="2">
    <source>
        <dbReference type="ARBA" id="ARBA00022729"/>
    </source>
</evidence>
<evidence type="ECO:0000256" key="1">
    <source>
        <dbReference type="ARBA" id="ARBA00010634"/>
    </source>
</evidence>
<organism evidence="4 5">
    <name type="scientific">Methylomonas rivi</name>
    <dbReference type="NCBI Taxonomy" id="2952226"/>
    <lineage>
        <taxon>Bacteria</taxon>
        <taxon>Pseudomonadati</taxon>
        <taxon>Pseudomonadota</taxon>
        <taxon>Gammaproteobacteria</taxon>
        <taxon>Methylococcales</taxon>
        <taxon>Methylococcaceae</taxon>
        <taxon>Methylomonas</taxon>
    </lineage>
</organism>
<sequence length="258" mass="27781">MRSKSTGTLLTVLSTILLSTGCASVRATDPSDPWEGWNRGMQSFNDGVDDYVMKPVAEGYRWITPDFVDQGISNFFSNIGDIRVTINDALQGKFAQSAFDGTRFLLNSTLGLAGFVDLASNVDLPKHHEDFDQTLGYWGVPTGPYLVLPLLGPSSPRGVLGVAGDVAMNPISYTGIYFASSTVSTAVSGGLGALNAADLRADNLETERIASEAALDRYAFFRGAYFSQRNYLVNDGNVPADDVLNLDEQEGLSPVQPY</sequence>
<dbReference type="PANTHER" id="PTHR30035">
    <property type="entry name" value="LIPOPROTEIN VACJ-RELATED"/>
    <property type="match status" value="1"/>
</dbReference>
<dbReference type="PRINTS" id="PR01805">
    <property type="entry name" value="VACJLIPOPROT"/>
</dbReference>
<dbReference type="RefSeq" id="WP_256613538.1">
    <property type="nucleotide sequence ID" value="NZ_JANIBK010000005.1"/>
</dbReference>